<evidence type="ECO:0000256" key="3">
    <source>
        <dbReference type="ARBA" id="ARBA00022692"/>
    </source>
</evidence>
<dbReference type="STRING" id="1765683.B2M26_02740"/>
<dbReference type="GO" id="GO:0005886">
    <property type="term" value="C:plasma membrane"/>
    <property type="evidence" value="ECO:0007669"/>
    <property type="project" value="UniProtKB-SubCell"/>
</dbReference>
<evidence type="ECO:0000313" key="10">
    <source>
        <dbReference type="Proteomes" id="UP000077421"/>
    </source>
</evidence>
<evidence type="ECO:0000256" key="2">
    <source>
        <dbReference type="ARBA" id="ARBA00022475"/>
    </source>
</evidence>
<evidence type="ECO:0000256" key="1">
    <source>
        <dbReference type="ARBA" id="ARBA00004651"/>
    </source>
</evidence>
<keyword evidence="3 7" id="KW-0812">Transmembrane</keyword>
<reference evidence="9 11" key="2">
    <citation type="submission" date="2017-02" db="EMBL/GenBank/DDBJ databases">
        <title>Draft genome of Acidibacillus ferrooxidans Huett2.</title>
        <authorList>
            <person name="Schopf S."/>
        </authorList>
    </citation>
    <scope>NUCLEOTIDE SEQUENCE [LARGE SCALE GENOMIC DNA]</scope>
    <source>
        <strain evidence="9 11">Huett2</strain>
    </source>
</reference>
<evidence type="ECO:0000256" key="7">
    <source>
        <dbReference type="SAM" id="Phobius"/>
    </source>
</evidence>
<dbReference type="RefSeq" id="WP_067566359.1">
    <property type="nucleotide sequence ID" value="NZ_LSUQ01000048.1"/>
</dbReference>
<feature type="transmembrane region" description="Helical" evidence="7">
    <location>
        <begin position="84"/>
        <end position="106"/>
    </location>
</feature>
<dbReference type="Pfam" id="PF02653">
    <property type="entry name" value="BPD_transp_2"/>
    <property type="match status" value="1"/>
</dbReference>
<feature type="transmembrane region" description="Helical" evidence="7">
    <location>
        <begin position="12"/>
        <end position="29"/>
    </location>
</feature>
<keyword evidence="11" id="KW-1185">Reference proteome</keyword>
<organism evidence="8 10">
    <name type="scientific">Ferroacidibacillus organovorans</name>
    <dbReference type="NCBI Taxonomy" id="1765683"/>
    <lineage>
        <taxon>Bacteria</taxon>
        <taxon>Bacillati</taxon>
        <taxon>Bacillota</taxon>
        <taxon>Bacilli</taxon>
        <taxon>Bacillales</taxon>
        <taxon>Alicyclobacillaceae</taxon>
        <taxon>Ferroacidibacillus</taxon>
    </lineage>
</organism>
<dbReference type="CDD" id="cd06581">
    <property type="entry name" value="TM_PBP1_LivM_like"/>
    <property type="match status" value="1"/>
</dbReference>
<comment type="caution">
    <text evidence="8">The sequence shown here is derived from an EMBL/GenBank/DDBJ whole genome shotgun (WGS) entry which is preliminary data.</text>
</comment>
<dbReference type="OrthoDB" id="9789927at2"/>
<comment type="subcellular location">
    <subcellularLocation>
        <location evidence="1">Cell membrane</location>
        <topology evidence="1">Multi-pass membrane protein</topology>
    </subcellularLocation>
</comment>
<dbReference type="EMBL" id="LSUQ01000048">
    <property type="protein sequence ID" value="OAG93166.1"/>
    <property type="molecule type" value="Genomic_DNA"/>
</dbReference>
<feature type="transmembrane region" description="Helical" evidence="7">
    <location>
        <begin position="246"/>
        <end position="268"/>
    </location>
</feature>
<sequence length="335" mass="35544">MTSERNLRMARLLVVALAALAAPFVVMPLGSQMSYILDMSVIFCIVAVALNLLTGFSGQVSLGHAAFLMVGEYVSSLLTLNLNWSFWIALPLSAVVTGILGFLIGLPAVRLSGNFLAVATMGFSFAVPELALKWSGLTNGSSGLMPLRPALGSYVLGSDQAYYFLILACLVVQIIVIKNLLKSRTGRAFQAIRDSEIAAQSSGVRVGYNKALVFSISAGFTGIAGSLYAHYINFVSPNDFTVQDSFLFLAMIVVGGLASIPGSILGAIVINTINQLSSSFGQYSIILVGAVMVLAVLLFPKGLVSLRVPPHARKPRHSSRGSARVTREVESPDVP</sequence>
<evidence type="ECO:0000313" key="9">
    <source>
        <dbReference type="EMBL" id="OPG17262.1"/>
    </source>
</evidence>
<dbReference type="Proteomes" id="UP000077421">
    <property type="component" value="Unassembled WGS sequence"/>
</dbReference>
<gene>
    <name evidence="8" type="ORF">AYW79_12120</name>
    <name evidence="9" type="ORF">B2M26_02740</name>
</gene>
<evidence type="ECO:0000313" key="11">
    <source>
        <dbReference type="Proteomes" id="UP000190229"/>
    </source>
</evidence>
<dbReference type="InterPro" id="IPR043428">
    <property type="entry name" value="LivM-like"/>
</dbReference>
<feature type="transmembrane region" description="Helical" evidence="7">
    <location>
        <begin position="280"/>
        <end position="299"/>
    </location>
</feature>
<protein>
    <submittedName>
        <fullName evidence="9">Branched-chain amino acid ABC transporter permease</fullName>
    </submittedName>
</protein>
<evidence type="ECO:0000256" key="4">
    <source>
        <dbReference type="ARBA" id="ARBA00022989"/>
    </source>
</evidence>
<dbReference type="InterPro" id="IPR001851">
    <property type="entry name" value="ABC_transp_permease"/>
</dbReference>
<feature type="region of interest" description="Disordered" evidence="6">
    <location>
        <begin position="311"/>
        <end position="335"/>
    </location>
</feature>
<feature type="transmembrane region" description="Helical" evidence="7">
    <location>
        <begin position="35"/>
        <end position="53"/>
    </location>
</feature>
<proteinExistence type="predicted"/>
<reference evidence="8 10" key="1">
    <citation type="submission" date="2016-02" db="EMBL/GenBank/DDBJ databases">
        <title>Draft genome sequence of Acidibacillus ferrooxidans SLC66.</title>
        <authorList>
            <person name="Oliveira G."/>
            <person name="Nancucheo I."/>
            <person name="Dall'Agnol H."/>
            <person name="Johnson B."/>
            <person name="Oliveira R."/>
            <person name="Nunes G.L."/>
            <person name="Tzotzos G."/>
            <person name="Orellana S.C."/>
            <person name="Salim A.C."/>
            <person name="Araujo F.M."/>
        </authorList>
    </citation>
    <scope>NUCLEOTIDE SEQUENCE [LARGE SCALE GENOMIC DNA]</scope>
    <source>
        <strain evidence="8 10">SLC66</strain>
    </source>
</reference>
<keyword evidence="2" id="KW-1003">Cell membrane</keyword>
<dbReference type="Proteomes" id="UP000190229">
    <property type="component" value="Unassembled WGS sequence"/>
</dbReference>
<dbReference type="PANTHER" id="PTHR30482">
    <property type="entry name" value="HIGH-AFFINITY BRANCHED-CHAIN AMINO ACID TRANSPORT SYSTEM PERMEASE"/>
    <property type="match status" value="1"/>
</dbReference>
<dbReference type="EMBL" id="MWPS01000005">
    <property type="protein sequence ID" value="OPG17262.1"/>
    <property type="molecule type" value="Genomic_DNA"/>
</dbReference>
<feature type="transmembrane region" description="Helical" evidence="7">
    <location>
        <begin position="161"/>
        <end position="181"/>
    </location>
</feature>
<accession>A0A162T2E9</accession>
<name>A0A162T2E9_9BACL</name>
<dbReference type="GO" id="GO:0015658">
    <property type="term" value="F:branched-chain amino acid transmembrane transporter activity"/>
    <property type="evidence" value="ECO:0007669"/>
    <property type="project" value="InterPro"/>
</dbReference>
<evidence type="ECO:0000313" key="8">
    <source>
        <dbReference type="EMBL" id="OAG93166.1"/>
    </source>
</evidence>
<dbReference type="AlphaFoldDB" id="A0A162T2E9"/>
<keyword evidence="5 7" id="KW-0472">Membrane</keyword>
<evidence type="ECO:0000256" key="5">
    <source>
        <dbReference type="ARBA" id="ARBA00023136"/>
    </source>
</evidence>
<feature type="transmembrane region" description="Helical" evidence="7">
    <location>
        <begin position="211"/>
        <end position="234"/>
    </location>
</feature>
<evidence type="ECO:0000256" key="6">
    <source>
        <dbReference type="SAM" id="MobiDB-lite"/>
    </source>
</evidence>
<dbReference type="PANTHER" id="PTHR30482:SF10">
    <property type="entry name" value="HIGH-AFFINITY BRANCHED-CHAIN AMINO ACID TRANSPORT PROTEIN BRAE"/>
    <property type="match status" value="1"/>
</dbReference>
<feature type="compositionally biased region" description="Basic and acidic residues" evidence="6">
    <location>
        <begin position="325"/>
        <end position="335"/>
    </location>
</feature>
<keyword evidence="4 7" id="KW-1133">Transmembrane helix</keyword>